<dbReference type="Proteomes" id="UP000198860">
    <property type="component" value="Unassembled WGS sequence"/>
</dbReference>
<accession>A0A1H0HMA9</accession>
<keyword evidence="1" id="KW-0812">Transmembrane</keyword>
<dbReference type="OrthoDB" id="2857442at2"/>
<dbReference type="AlphaFoldDB" id="A0A1H0HMA9"/>
<dbReference type="RefSeq" id="WP_089651327.1">
    <property type="nucleotide sequence ID" value="NZ_FNIZ01000003.1"/>
</dbReference>
<gene>
    <name evidence="2" type="ORF">SAMN05421677_103206</name>
</gene>
<keyword evidence="1" id="KW-1133">Transmembrane helix</keyword>
<protein>
    <submittedName>
        <fullName evidence="2">LexA-binding, inner membrane-associated putative hydrolase</fullName>
    </submittedName>
</protein>
<sequence>MNTLHHGYWTFFATRKQRYTGWFIFGSLSPDIVYYVMFIYLSVRRQAWQVVDDADPMRSLFGLVHDLFDHPVVFVLRHAGHSLLVWGIFFVIFLIWKGRRLSMWTAFSYGWLGHVILDILTHHDDAVPMFYPISSYTFKSPVSYWDDDHYANVFSMVNTLLIAVSLLYLLVRKIRDKRRSQKVHDS</sequence>
<evidence type="ECO:0000313" key="2">
    <source>
        <dbReference type="EMBL" id="SDO19961.1"/>
    </source>
</evidence>
<keyword evidence="1" id="KW-0472">Membrane</keyword>
<dbReference type="STRING" id="240303.SAMN05421677_103206"/>
<feature type="transmembrane region" description="Helical" evidence="1">
    <location>
        <begin position="103"/>
        <end position="121"/>
    </location>
</feature>
<proteinExistence type="predicted"/>
<evidence type="ECO:0000256" key="1">
    <source>
        <dbReference type="SAM" id="Phobius"/>
    </source>
</evidence>
<keyword evidence="2" id="KW-0378">Hydrolase</keyword>
<reference evidence="3" key="1">
    <citation type="submission" date="2016-10" db="EMBL/GenBank/DDBJ databases">
        <authorList>
            <person name="Varghese N."/>
            <person name="Submissions S."/>
        </authorList>
    </citation>
    <scope>NUCLEOTIDE SEQUENCE [LARGE SCALE GENOMIC DNA]</scope>
    <source>
        <strain evidence="3">CGMCC 1.3703</strain>
    </source>
</reference>
<feature type="transmembrane region" description="Helical" evidence="1">
    <location>
        <begin position="150"/>
        <end position="171"/>
    </location>
</feature>
<organism evidence="2 3">
    <name type="scientific">Halobacillus aidingensis</name>
    <dbReference type="NCBI Taxonomy" id="240303"/>
    <lineage>
        <taxon>Bacteria</taxon>
        <taxon>Bacillati</taxon>
        <taxon>Bacillota</taxon>
        <taxon>Bacilli</taxon>
        <taxon>Bacillales</taxon>
        <taxon>Bacillaceae</taxon>
        <taxon>Halobacillus</taxon>
    </lineage>
</organism>
<keyword evidence="3" id="KW-1185">Reference proteome</keyword>
<dbReference type="EMBL" id="FNIZ01000003">
    <property type="protein sequence ID" value="SDO19961.1"/>
    <property type="molecule type" value="Genomic_DNA"/>
</dbReference>
<dbReference type="GO" id="GO:0016787">
    <property type="term" value="F:hydrolase activity"/>
    <property type="evidence" value="ECO:0007669"/>
    <property type="project" value="UniProtKB-KW"/>
</dbReference>
<name>A0A1H0HMA9_HALAD</name>
<feature type="transmembrane region" description="Helical" evidence="1">
    <location>
        <begin position="21"/>
        <end position="43"/>
    </location>
</feature>
<feature type="transmembrane region" description="Helical" evidence="1">
    <location>
        <begin position="78"/>
        <end position="96"/>
    </location>
</feature>
<evidence type="ECO:0000313" key="3">
    <source>
        <dbReference type="Proteomes" id="UP000198860"/>
    </source>
</evidence>